<keyword evidence="2" id="KW-0175">Coiled coil</keyword>
<gene>
    <name evidence="4" type="ORF">OC846_005822</name>
</gene>
<keyword evidence="5" id="KW-1185">Reference proteome</keyword>
<feature type="compositionally biased region" description="Basic and acidic residues" evidence="3">
    <location>
        <begin position="364"/>
        <end position="373"/>
    </location>
</feature>
<feature type="coiled-coil region" evidence="2">
    <location>
        <begin position="142"/>
        <end position="175"/>
    </location>
</feature>
<dbReference type="PANTHER" id="PTHR16487">
    <property type="entry name" value="PPP4R2-RELATED PROTEIN"/>
    <property type="match status" value="1"/>
</dbReference>
<name>A0AAN6GJT3_9BASI</name>
<dbReference type="EMBL" id="JAPDMZ010000249">
    <property type="protein sequence ID" value="KAK0545052.1"/>
    <property type="molecule type" value="Genomic_DNA"/>
</dbReference>
<evidence type="ECO:0000313" key="4">
    <source>
        <dbReference type="EMBL" id="KAK0545052.1"/>
    </source>
</evidence>
<evidence type="ECO:0000256" key="3">
    <source>
        <dbReference type="SAM" id="MobiDB-lite"/>
    </source>
</evidence>
<comment type="caution">
    <text evidence="4">The sequence shown here is derived from an EMBL/GenBank/DDBJ whole genome shotgun (WGS) entry which is preliminary data.</text>
</comment>
<dbReference type="GO" id="GO:0030289">
    <property type="term" value="C:protein phosphatase 4 complex"/>
    <property type="evidence" value="ECO:0007669"/>
    <property type="project" value="InterPro"/>
</dbReference>
<organism evidence="4 5">
    <name type="scientific">Tilletia horrida</name>
    <dbReference type="NCBI Taxonomy" id="155126"/>
    <lineage>
        <taxon>Eukaryota</taxon>
        <taxon>Fungi</taxon>
        <taxon>Dikarya</taxon>
        <taxon>Basidiomycota</taxon>
        <taxon>Ustilaginomycotina</taxon>
        <taxon>Exobasidiomycetes</taxon>
        <taxon>Tilletiales</taxon>
        <taxon>Tilletiaceae</taxon>
        <taxon>Tilletia</taxon>
    </lineage>
</organism>
<dbReference type="InterPro" id="IPR015267">
    <property type="entry name" value="PPP4R2"/>
</dbReference>
<feature type="compositionally biased region" description="Low complexity" evidence="3">
    <location>
        <begin position="270"/>
        <end position="299"/>
    </location>
</feature>
<feature type="compositionally biased region" description="Low complexity" evidence="3">
    <location>
        <begin position="564"/>
        <end position="578"/>
    </location>
</feature>
<evidence type="ECO:0000256" key="2">
    <source>
        <dbReference type="SAM" id="Coils"/>
    </source>
</evidence>
<feature type="compositionally biased region" description="Basic and acidic residues" evidence="3">
    <location>
        <begin position="409"/>
        <end position="424"/>
    </location>
</feature>
<feature type="compositionally biased region" description="Basic and acidic residues" evidence="3">
    <location>
        <begin position="389"/>
        <end position="398"/>
    </location>
</feature>
<dbReference type="AlphaFoldDB" id="A0AAN6GJT3"/>
<reference evidence="4" key="1">
    <citation type="journal article" date="2023" name="PhytoFront">
        <title>Draft Genome Resources of Seven Strains of Tilletia horrida, Causal Agent of Kernel Smut of Rice.</title>
        <authorList>
            <person name="Khanal S."/>
            <person name="Antony Babu S."/>
            <person name="Zhou X.G."/>
        </authorList>
    </citation>
    <scope>NUCLEOTIDE SEQUENCE</scope>
    <source>
        <strain evidence="4">TX6</strain>
    </source>
</reference>
<comment type="similarity">
    <text evidence="1">Belongs to the PPP4R2 family.</text>
</comment>
<sequence>MLGLQMTSNHDNGGESSGAPALNVEPQGYPGIVVDVGASPHDAAAVDQIHPKAMAYFDQVLKFDYDDERHTPALQHIADTDSWPENGPEWDDELRLAVQHRLLTAFRAYPHPDLVKPELHPAAPLIPLLLHRHQQLQQQHHQQQQQQEQQQLMQQLDQQAQLQFQQQQLQLLQQQQQAEYVNAHAAYKVSNADMSSFYPSRRAIHHFHVLQQQLQHQQHSQQSSQQADTSISTSEPAAQGSVAPSASSSANPAPDATSETSKSNGGTGAPGAPAAPEVASTSAQASSSDESTAVASSTTNAEDDSLASQLIKAWPTKAGPPLHAPQIPLKHAEVMLYELLNSSFSVEPYGAVWELPELPQSQGEGKEKQKSEGGKGSGEADGQAQVDGSHSEKAKGVDAEGNVEMADADGARPDDKEVKEEDGKPGSAEANEAGTGEPDASGDVKMKPASGIPPSASTNELPNDSLIPIFNAHSPLFAKSPPFTLQRLAELAVDPTVHHSSSTKFLHALERVLRVTATWADVQDRVAAVEAEEAEAIANGEVQTEIPPVRADAAMAIDGAEFRPNGSPAGASALALQPAPAPSPTLTPKPNPEPAVAAPAEDGVTLTGQAVPSLALPWNTKGP</sequence>
<evidence type="ECO:0000256" key="1">
    <source>
        <dbReference type="ARBA" id="ARBA00009207"/>
    </source>
</evidence>
<dbReference type="GO" id="GO:0005737">
    <property type="term" value="C:cytoplasm"/>
    <property type="evidence" value="ECO:0007669"/>
    <property type="project" value="TreeGrafter"/>
</dbReference>
<feature type="region of interest" description="Disordered" evidence="3">
    <location>
        <begin position="1"/>
        <end position="24"/>
    </location>
</feature>
<feature type="region of interest" description="Disordered" evidence="3">
    <location>
        <begin position="211"/>
        <end position="303"/>
    </location>
</feature>
<dbReference type="GO" id="GO:0019888">
    <property type="term" value="F:protein phosphatase regulator activity"/>
    <property type="evidence" value="ECO:0007669"/>
    <property type="project" value="InterPro"/>
</dbReference>
<dbReference type="PANTHER" id="PTHR16487:SF0">
    <property type="entry name" value="PROTEIN PHOSPHATASE 4 REGULATORY SUBUNIT 2-RELATED"/>
    <property type="match status" value="1"/>
</dbReference>
<feature type="region of interest" description="Disordered" evidence="3">
    <location>
        <begin position="356"/>
        <end position="456"/>
    </location>
</feature>
<feature type="region of interest" description="Disordered" evidence="3">
    <location>
        <begin position="560"/>
        <end position="623"/>
    </location>
</feature>
<feature type="compositionally biased region" description="Pro residues" evidence="3">
    <location>
        <begin position="579"/>
        <end position="593"/>
    </location>
</feature>
<accession>A0AAN6GJT3</accession>
<evidence type="ECO:0000313" key="5">
    <source>
        <dbReference type="Proteomes" id="UP001176517"/>
    </source>
</evidence>
<dbReference type="GO" id="GO:0005634">
    <property type="term" value="C:nucleus"/>
    <property type="evidence" value="ECO:0007669"/>
    <property type="project" value="TreeGrafter"/>
</dbReference>
<dbReference type="Pfam" id="PF09184">
    <property type="entry name" value="PPP4R2"/>
    <property type="match status" value="1"/>
</dbReference>
<feature type="compositionally biased region" description="Polar residues" evidence="3">
    <location>
        <begin position="1"/>
        <end position="11"/>
    </location>
</feature>
<proteinExistence type="inferred from homology"/>
<feature type="compositionally biased region" description="Low complexity" evidence="3">
    <location>
        <begin position="236"/>
        <end position="258"/>
    </location>
</feature>
<protein>
    <submittedName>
        <fullName evidence="4">Uncharacterized protein</fullName>
    </submittedName>
</protein>
<feature type="compositionally biased region" description="Low complexity" evidence="3">
    <location>
        <begin position="211"/>
        <end position="226"/>
    </location>
</feature>
<dbReference type="Proteomes" id="UP001176517">
    <property type="component" value="Unassembled WGS sequence"/>
</dbReference>